<gene>
    <name evidence="1" type="ORF">UT19_C0006G0021</name>
</gene>
<organism evidence="1 2">
    <name type="scientific">Candidatus Woesebacteria bacterium GW2011_GWB1_39_10b</name>
    <dbReference type="NCBI Taxonomy" id="1618573"/>
    <lineage>
        <taxon>Bacteria</taxon>
        <taxon>Candidatus Woeseibacteriota</taxon>
    </lineage>
</organism>
<dbReference type="Pfam" id="PF05635">
    <property type="entry name" value="23S_rRNA_IVP"/>
    <property type="match status" value="1"/>
</dbReference>
<dbReference type="InterPro" id="IPR012657">
    <property type="entry name" value="23S_rRNA-intervening_sequence"/>
</dbReference>
<name>A0A0G0LPS7_9BACT</name>
<dbReference type="EMBL" id="LBVW01000006">
    <property type="protein sequence ID" value="KKQ93893.1"/>
    <property type="molecule type" value="Genomic_DNA"/>
</dbReference>
<dbReference type="Gene3D" id="1.20.1440.60">
    <property type="entry name" value="23S rRNA-intervening sequence"/>
    <property type="match status" value="1"/>
</dbReference>
<dbReference type="InterPro" id="IPR036583">
    <property type="entry name" value="23S_rRNA_IVS_sf"/>
</dbReference>
<dbReference type="GO" id="GO:0005840">
    <property type="term" value="C:ribosome"/>
    <property type="evidence" value="ECO:0007669"/>
    <property type="project" value="UniProtKB-KW"/>
</dbReference>
<keyword evidence="1" id="KW-0689">Ribosomal protein</keyword>
<proteinExistence type="predicted"/>
<sequence>MTVQKISSNKIKVIRNFRDLEVWQESFQLQLEIEELLKSYPPDEKYLLVDQMKRNCRAVPALIVEGWARRESVKELRNYFKNAYGECCETVNHLLLSKYKGYVKKEGYADELIERYEIVGMKLTKLRNNWRKFK</sequence>
<keyword evidence="1" id="KW-0687">Ribonucleoprotein</keyword>
<protein>
    <submittedName>
        <fullName evidence="1">S23 ribosomal protein</fullName>
    </submittedName>
</protein>
<dbReference type="PANTHER" id="PTHR38471">
    <property type="entry name" value="FOUR HELIX BUNDLE PROTEIN"/>
    <property type="match status" value="1"/>
</dbReference>
<dbReference type="NCBIfam" id="TIGR02436">
    <property type="entry name" value="four helix bundle protein"/>
    <property type="match status" value="1"/>
</dbReference>
<evidence type="ECO:0000313" key="1">
    <source>
        <dbReference type="EMBL" id="KKQ93893.1"/>
    </source>
</evidence>
<dbReference type="AlphaFoldDB" id="A0A0G0LPS7"/>
<dbReference type="CDD" id="cd16377">
    <property type="entry name" value="23S_rRNA_IVP_like"/>
    <property type="match status" value="1"/>
</dbReference>
<dbReference type="Proteomes" id="UP000034932">
    <property type="component" value="Unassembled WGS sequence"/>
</dbReference>
<accession>A0A0G0LPS7</accession>
<dbReference type="PANTHER" id="PTHR38471:SF2">
    <property type="entry name" value="FOUR HELIX BUNDLE PROTEIN"/>
    <property type="match status" value="1"/>
</dbReference>
<dbReference type="SUPFAM" id="SSF158446">
    <property type="entry name" value="IVS-encoded protein-like"/>
    <property type="match status" value="1"/>
</dbReference>
<evidence type="ECO:0000313" key="2">
    <source>
        <dbReference type="Proteomes" id="UP000034932"/>
    </source>
</evidence>
<dbReference type="STRING" id="1618573.UT19_C0006G0021"/>
<reference evidence="1 2" key="1">
    <citation type="journal article" date="2015" name="Nature">
        <title>rRNA introns, odd ribosomes, and small enigmatic genomes across a large radiation of phyla.</title>
        <authorList>
            <person name="Brown C.T."/>
            <person name="Hug L.A."/>
            <person name="Thomas B.C."/>
            <person name="Sharon I."/>
            <person name="Castelle C.J."/>
            <person name="Singh A."/>
            <person name="Wilkins M.J."/>
            <person name="Williams K.H."/>
            <person name="Banfield J.F."/>
        </authorList>
    </citation>
    <scope>NUCLEOTIDE SEQUENCE [LARGE SCALE GENOMIC DNA]</scope>
</reference>
<comment type="caution">
    <text evidence="1">The sequence shown here is derived from an EMBL/GenBank/DDBJ whole genome shotgun (WGS) entry which is preliminary data.</text>
</comment>